<feature type="domain" description="UDP-N-acetylglucosamine 2-epimerase" evidence="2">
    <location>
        <begin position="9"/>
        <end position="351"/>
    </location>
</feature>
<evidence type="ECO:0000313" key="3">
    <source>
        <dbReference type="EMBL" id="TWU19004.1"/>
    </source>
</evidence>
<dbReference type="InterPro" id="IPR003331">
    <property type="entry name" value="UDP_GlcNAc_Epimerase_2_dom"/>
</dbReference>
<evidence type="ECO:0000256" key="1">
    <source>
        <dbReference type="RuleBase" id="RU003513"/>
    </source>
</evidence>
<sequence>MKVAPILRELDDRGDAQTTLIHTGQHYDRNLSAVFFEDLGIRAPDVSLGVGSGSHAHQTADVMIAIEDLITQTQTKEQPFDRFVVVGDVNSTMAATIAAAKMNIPVAHVEAGLRSFDRRMPEEINRMVTDSISDLLLCSEPAGVENLLREGHPQNRVHLVGNVMIDTLRSQVERAKTQDTLTRLQLSPHDYAVVTLHRPSNVDDRDTLASLLDVLIDASARIPIVFPVHPRTLARMKDFGLLAKLQNIASFKLLDPLGYLDFLCLTSQSKLIITDSGGLQEESTALEIPCLTMRENTERPITCSEGTGTLIGNSSELLRKNLELVFSGEYPMGSCPELWDGKAAQRIASLLLSCTEK</sequence>
<dbReference type="EC" id="5.1.3.23" evidence="3"/>
<dbReference type="GO" id="GO:0016853">
    <property type="term" value="F:isomerase activity"/>
    <property type="evidence" value="ECO:0007669"/>
    <property type="project" value="UniProtKB-KW"/>
</dbReference>
<dbReference type="Gene3D" id="3.40.50.2000">
    <property type="entry name" value="Glycogen Phosphorylase B"/>
    <property type="match status" value="2"/>
</dbReference>
<dbReference type="PANTHER" id="PTHR43174:SF1">
    <property type="entry name" value="UDP-N-ACETYLGLUCOSAMINE 2-EPIMERASE"/>
    <property type="match status" value="1"/>
</dbReference>
<dbReference type="Pfam" id="PF02350">
    <property type="entry name" value="Epimerase_2"/>
    <property type="match status" value="1"/>
</dbReference>
<dbReference type="Proteomes" id="UP000319908">
    <property type="component" value="Unassembled WGS sequence"/>
</dbReference>
<evidence type="ECO:0000313" key="4">
    <source>
        <dbReference type="Proteomes" id="UP000319908"/>
    </source>
</evidence>
<dbReference type="PANTHER" id="PTHR43174">
    <property type="entry name" value="UDP-N-ACETYLGLUCOSAMINE 2-EPIMERASE"/>
    <property type="match status" value="1"/>
</dbReference>
<dbReference type="CDD" id="cd03786">
    <property type="entry name" value="GTB_UDP-GlcNAc_2-Epimerase"/>
    <property type="match status" value="1"/>
</dbReference>
<dbReference type="SUPFAM" id="SSF53756">
    <property type="entry name" value="UDP-Glycosyltransferase/glycogen phosphorylase"/>
    <property type="match status" value="1"/>
</dbReference>
<gene>
    <name evidence="3" type="primary">wbpI_2</name>
    <name evidence="3" type="ORF">Poly21_11750</name>
</gene>
<name>A0A5C6C6I0_9BACT</name>
<dbReference type="EMBL" id="SJPU01000001">
    <property type="protein sequence ID" value="TWU19004.1"/>
    <property type="molecule type" value="Genomic_DNA"/>
</dbReference>
<protein>
    <submittedName>
        <fullName evidence="3">UDP-2,3-diacetamido-2,3-dideoxy-D-glucuronate 2-epimerase</fullName>
        <ecNumber evidence="3">5.1.3.23</ecNumber>
    </submittedName>
</protein>
<organism evidence="3 4">
    <name type="scientific">Allorhodopirellula heiligendammensis</name>
    <dbReference type="NCBI Taxonomy" id="2714739"/>
    <lineage>
        <taxon>Bacteria</taxon>
        <taxon>Pseudomonadati</taxon>
        <taxon>Planctomycetota</taxon>
        <taxon>Planctomycetia</taxon>
        <taxon>Pirellulales</taxon>
        <taxon>Pirellulaceae</taxon>
        <taxon>Allorhodopirellula</taxon>
    </lineage>
</organism>
<proteinExistence type="inferred from homology"/>
<dbReference type="AlphaFoldDB" id="A0A5C6C6I0"/>
<dbReference type="InterPro" id="IPR029767">
    <property type="entry name" value="WecB-like"/>
</dbReference>
<keyword evidence="1 3" id="KW-0413">Isomerase</keyword>
<dbReference type="NCBIfam" id="TIGR00236">
    <property type="entry name" value="wecB"/>
    <property type="match status" value="1"/>
</dbReference>
<accession>A0A5C6C6I0</accession>
<reference evidence="3 4" key="1">
    <citation type="journal article" date="2020" name="Antonie Van Leeuwenhoek">
        <title>Rhodopirellula heiligendammensis sp. nov., Rhodopirellula pilleata sp. nov., and Rhodopirellula solitaria sp. nov. isolated from natural or artificial marine surfaces in Northern Germany and California, USA, and emended description of the genus Rhodopirellula.</title>
        <authorList>
            <person name="Kallscheuer N."/>
            <person name="Wiegand S."/>
            <person name="Jogler M."/>
            <person name="Boedeker C."/>
            <person name="Peeters S.H."/>
            <person name="Rast P."/>
            <person name="Heuer A."/>
            <person name="Jetten M.S.M."/>
            <person name="Rohde M."/>
            <person name="Jogler C."/>
        </authorList>
    </citation>
    <scope>NUCLEOTIDE SEQUENCE [LARGE SCALE GENOMIC DNA]</scope>
    <source>
        <strain evidence="3 4">Poly21</strain>
    </source>
</reference>
<comment type="similarity">
    <text evidence="1">Belongs to the UDP-N-acetylglucosamine 2-epimerase family.</text>
</comment>
<evidence type="ECO:0000259" key="2">
    <source>
        <dbReference type="Pfam" id="PF02350"/>
    </source>
</evidence>
<keyword evidence="4" id="KW-1185">Reference proteome</keyword>
<comment type="caution">
    <text evidence="3">The sequence shown here is derived from an EMBL/GenBank/DDBJ whole genome shotgun (WGS) entry which is preliminary data.</text>
</comment>